<evidence type="ECO:0000256" key="1">
    <source>
        <dbReference type="SAM" id="Phobius"/>
    </source>
</evidence>
<sequence>MTDETIPKSATTVGWCSTVGNYRLDVSATFVFQCRFVSGLAAPGITAEFSALALGTLILVTGVAVLMLLQSLK</sequence>
<evidence type="ECO:0000313" key="2">
    <source>
        <dbReference type="EMBL" id="GEU30149.1"/>
    </source>
</evidence>
<protein>
    <submittedName>
        <fullName evidence="2">Uncharacterized protein</fullName>
    </submittedName>
</protein>
<keyword evidence="1" id="KW-0472">Membrane</keyword>
<dbReference type="AlphaFoldDB" id="A0A6L2IZI9"/>
<reference evidence="2" key="1">
    <citation type="journal article" date="2019" name="Sci. Rep.">
        <title>Draft genome of Tanacetum cinerariifolium, the natural source of mosquito coil.</title>
        <authorList>
            <person name="Yamashiro T."/>
            <person name="Shiraishi A."/>
            <person name="Satake H."/>
            <person name="Nakayama K."/>
        </authorList>
    </citation>
    <scope>NUCLEOTIDE SEQUENCE</scope>
</reference>
<feature type="transmembrane region" description="Helical" evidence="1">
    <location>
        <begin position="49"/>
        <end position="69"/>
    </location>
</feature>
<gene>
    <name evidence="2" type="ORF">Tci_002127</name>
</gene>
<comment type="caution">
    <text evidence="2">The sequence shown here is derived from an EMBL/GenBank/DDBJ whole genome shotgun (WGS) entry which is preliminary data.</text>
</comment>
<organism evidence="2">
    <name type="scientific">Tanacetum cinerariifolium</name>
    <name type="common">Dalmatian daisy</name>
    <name type="synonym">Chrysanthemum cinerariifolium</name>
    <dbReference type="NCBI Taxonomy" id="118510"/>
    <lineage>
        <taxon>Eukaryota</taxon>
        <taxon>Viridiplantae</taxon>
        <taxon>Streptophyta</taxon>
        <taxon>Embryophyta</taxon>
        <taxon>Tracheophyta</taxon>
        <taxon>Spermatophyta</taxon>
        <taxon>Magnoliopsida</taxon>
        <taxon>eudicotyledons</taxon>
        <taxon>Gunneridae</taxon>
        <taxon>Pentapetalae</taxon>
        <taxon>asterids</taxon>
        <taxon>campanulids</taxon>
        <taxon>Asterales</taxon>
        <taxon>Asteraceae</taxon>
        <taxon>Asteroideae</taxon>
        <taxon>Anthemideae</taxon>
        <taxon>Anthemidinae</taxon>
        <taxon>Tanacetum</taxon>
    </lineage>
</organism>
<keyword evidence="1" id="KW-1133">Transmembrane helix</keyword>
<proteinExistence type="predicted"/>
<dbReference type="EMBL" id="BKCJ010000131">
    <property type="protein sequence ID" value="GEU30149.1"/>
    <property type="molecule type" value="Genomic_DNA"/>
</dbReference>
<accession>A0A6L2IZI9</accession>
<keyword evidence="1" id="KW-0812">Transmembrane</keyword>
<name>A0A6L2IZI9_TANCI</name>